<evidence type="ECO:0000313" key="9">
    <source>
        <dbReference type="Proteomes" id="UP000494040"/>
    </source>
</evidence>
<evidence type="ECO:0000256" key="3">
    <source>
        <dbReference type="ARBA" id="ARBA00022692"/>
    </source>
</evidence>
<keyword evidence="9" id="KW-1185">Reference proteome</keyword>
<sequence length="395" mass="45190">MNCFQLCVFLIGFVFGGYLAVLMFATEETLVSPSGASRPTDKERYELWVKSVSLVTEQVDVDRLAFSEEGCPGRLESDIIKDSVKVTCVVFIEKENNAYAISNTWGRKCNDVLYYSNKLVPFLDVNVFTGKDSWSFLCETIRTLVSFDWVVFANDDLFLIPENLRYALINLDPKKPYYFGHNQIFWGVVFNTKQTAYVLSKGAISLLSARFNSSAACLSSGKYKNNEDYLLGKYLRELGVLASDLRDDEGLQRFHYFTPNQLMAPDYNSVIEKYSRKSLFPVIQGDKCCSITSISFKGTEGDKMFFYRYLFYNVQIFNQLGGLGNNMTKATNNTDEVWKEFILEKMGSNFNLSLMTDRRYYELSKLIENAKDYSSLIKMENGKLKKISIDSLGRT</sequence>
<dbReference type="RefSeq" id="XP_024083587.1">
    <property type="nucleotide sequence ID" value="XM_024227819.1"/>
</dbReference>
<dbReference type="KEGG" id="clec:106668840"/>
<feature type="transmembrane region" description="Helical" evidence="7">
    <location>
        <begin position="7"/>
        <end position="25"/>
    </location>
</feature>
<evidence type="ECO:0000256" key="7">
    <source>
        <dbReference type="SAM" id="Phobius"/>
    </source>
</evidence>
<evidence type="ECO:0000313" key="8">
    <source>
        <dbReference type="EnsemblMetazoa" id="XP_024083587.1"/>
    </source>
</evidence>
<dbReference type="GeneID" id="106668840"/>
<dbReference type="GO" id="GO:0016263">
    <property type="term" value="F:glycoprotein-N-acetylgalactosamine 3-beta-galactosyltransferase activity"/>
    <property type="evidence" value="ECO:0007669"/>
    <property type="project" value="TreeGrafter"/>
</dbReference>
<organism evidence="8 9">
    <name type="scientific">Cimex lectularius</name>
    <name type="common">Bed bug</name>
    <name type="synonym">Acanthia lectularia</name>
    <dbReference type="NCBI Taxonomy" id="79782"/>
    <lineage>
        <taxon>Eukaryota</taxon>
        <taxon>Metazoa</taxon>
        <taxon>Ecdysozoa</taxon>
        <taxon>Arthropoda</taxon>
        <taxon>Hexapoda</taxon>
        <taxon>Insecta</taxon>
        <taxon>Pterygota</taxon>
        <taxon>Neoptera</taxon>
        <taxon>Paraneoptera</taxon>
        <taxon>Hemiptera</taxon>
        <taxon>Heteroptera</taxon>
        <taxon>Panheteroptera</taxon>
        <taxon>Cimicomorpha</taxon>
        <taxon>Cimicidae</taxon>
        <taxon>Cimex</taxon>
    </lineage>
</organism>
<dbReference type="OMA" id="RCNNIYF"/>
<evidence type="ECO:0000256" key="5">
    <source>
        <dbReference type="ARBA" id="ARBA00022989"/>
    </source>
</evidence>
<name>A0A8I6SM21_CIMLE</name>
<evidence type="ECO:0000256" key="6">
    <source>
        <dbReference type="ARBA" id="ARBA00023136"/>
    </source>
</evidence>
<keyword evidence="6 7" id="KW-0472">Membrane</keyword>
<comment type="subcellular location">
    <subcellularLocation>
        <location evidence="1">Membrane</location>
        <topology evidence="1">Single-pass type II membrane protein</topology>
    </subcellularLocation>
</comment>
<reference evidence="8" key="1">
    <citation type="submission" date="2022-01" db="UniProtKB">
        <authorList>
            <consortium name="EnsemblMetazoa"/>
        </authorList>
    </citation>
    <scope>IDENTIFICATION</scope>
</reference>
<dbReference type="Proteomes" id="UP000494040">
    <property type="component" value="Unassembled WGS sequence"/>
</dbReference>
<evidence type="ECO:0000256" key="1">
    <source>
        <dbReference type="ARBA" id="ARBA00004606"/>
    </source>
</evidence>
<protein>
    <submittedName>
        <fullName evidence="8">Uncharacterized protein</fullName>
    </submittedName>
</protein>
<proteinExistence type="inferred from homology"/>
<dbReference type="AlphaFoldDB" id="A0A8I6SM21"/>
<dbReference type="InterPro" id="IPR026050">
    <property type="entry name" value="C1GALT1/C1GALT1_chp1"/>
</dbReference>
<keyword evidence="5 7" id="KW-1133">Transmembrane helix</keyword>
<dbReference type="OrthoDB" id="414175at2759"/>
<accession>A0A8I6SM21</accession>
<dbReference type="Gene3D" id="3.90.550.50">
    <property type="match status" value="1"/>
</dbReference>
<dbReference type="EnsemblMetazoa" id="XM_024227819.1">
    <property type="protein sequence ID" value="XP_024083587.1"/>
    <property type="gene ID" value="LOC106668840"/>
</dbReference>
<dbReference type="GO" id="GO:0016020">
    <property type="term" value="C:membrane"/>
    <property type="evidence" value="ECO:0007669"/>
    <property type="project" value="UniProtKB-SubCell"/>
</dbReference>
<evidence type="ECO:0000256" key="2">
    <source>
        <dbReference type="ARBA" id="ARBA00006462"/>
    </source>
</evidence>
<dbReference type="PANTHER" id="PTHR23033:SF14">
    <property type="entry name" value="GLYCOPROTEIN-N-ACETYLGALACTOSAMINE 3-BETA-GALACTOSYLTRANSFERASE 1-RELATED"/>
    <property type="match status" value="1"/>
</dbReference>
<dbReference type="PANTHER" id="PTHR23033">
    <property type="entry name" value="BETA1,3-GALACTOSYLTRANSFERASE"/>
    <property type="match status" value="1"/>
</dbReference>
<evidence type="ECO:0000256" key="4">
    <source>
        <dbReference type="ARBA" id="ARBA00022968"/>
    </source>
</evidence>
<keyword evidence="4" id="KW-0735">Signal-anchor</keyword>
<keyword evidence="3 7" id="KW-0812">Transmembrane</keyword>
<comment type="similarity">
    <text evidence="2">Belongs to the glycosyltransferase 31 family. Beta3-Gal-T subfamily.</text>
</comment>